<dbReference type="Pfam" id="PF25973">
    <property type="entry name" value="BSH_CzcB"/>
    <property type="match status" value="1"/>
</dbReference>
<name>A0AA97F7K6_9SPHN</name>
<dbReference type="EMBL" id="CP136594">
    <property type="protein sequence ID" value="WOE74738.1"/>
    <property type="molecule type" value="Genomic_DNA"/>
</dbReference>
<feature type="coiled-coil region" evidence="1">
    <location>
        <begin position="157"/>
        <end position="191"/>
    </location>
</feature>
<dbReference type="Proteomes" id="UP001302429">
    <property type="component" value="Chromosome"/>
</dbReference>
<keyword evidence="5" id="KW-1185">Reference proteome</keyword>
<dbReference type="Gene3D" id="2.40.50.100">
    <property type="match status" value="1"/>
</dbReference>
<feature type="domain" description="CzcB-like barrel-sandwich hybrid" evidence="3">
    <location>
        <begin position="66"/>
        <end position="211"/>
    </location>
</feature>
<evidence type="ECO:0000256" key="1">
    <source>
        <dbReference type="SAM" id="Coils"/>
    </source>
</evidence>
<dbReference type="AlphaFoldDB" id="A0AA97F7K6"/>
<evidence type="ECO:0000313" key="5">
    <source>
        <dbReference type="Proteomes" id="UP001302429"/>
    </source>
</evidence>
<evidence type="ECO:0000256" key="2">
    <source>
        <dbReference type="SAM" id="MobiDB-lite"/>
    </source>
</evidence>
<keyword evidence="1" id="KW-0175">Coiled coil</keyword>
<dbReference type="Gene3D" id="1.10.287.470">
    <property type="entry name" value="Helix hairpin bin"/>
    <property type="match status" value="1"/>
</dbReference>
<proteinExistence type="predicted"/>
<dbReference type="GO" id="GO:0015562">
    <property type="term" value="F:efflux transmembrane transporter activity"/>
    <property type="evidence" value="ECO:0007669"/>
    <property type="project" value="TreeGrafter"/>
</dbReference>
<feature type="region of interest" description="Disordered" evidence="2">
    <location>
        <begin position="35"/>
        <end position="54"/>
    </location>
</feature>
<gene>
    <name evidence="4" type="ORF">RB602_12930</name>
</gene>
<dbReference type="KEGG" id="acoa:RB602_12930"/>
<reference evidence="4 5" key="1">
    <citation type="submission" date="2023-10" db="EMBL/GenBank/DDBJ databases">
        <title>Complete genome sequence of a Sphingomonadaceae bacterium.</title>
        <authorList>
            <person name="Yan C."/>
        </authorList>
    </citation>
    <scope>NUCLEOTIDE SEQUENCE [LARGE SCALE GENOMIC DNA]</scope>
    <source>
        <strain evidence="4 5">SCSIO 66989</strain>
    </source>
</reference>
<dbReference type="InterPro" id="IPR058647">
    <property type="entry name" value="BSH_CzcB-like"/>
</dbReference>
<dbReference type="GO" id="GO:1990281">
    <property type="term" value="C:efflux pump complex"/>
    <property type="evidence" value="ECO:0007669"/>
    <property type="project" value="TreeGrafter"/>
</dbReference>
<sequence length="333" mass="35703">MKKLSFSRQILPIIAIIGVIAAAYMVFASQPDDSTTDPELVPATAPEEQDGSVAGAGVVEPSSELIDIAPEIAGVVSELFVSPGDTVSKGQALFTIDARDASAARREAEARVQRLKSSIAASQVTLNNARQQLGLYKDISDSRAFSKREVIDRESAVRDAAARLQLSRAELQEAQAQLSRAKVTLDRLIVRAPIEGEILDVNIRPGEFAATNQMGNNAEPAITMGDTTPLHVRIDVDENEIERLSLGEAAVVSPRGNGEQKVKVAYVRSEPLVTPKRSLTNSSSERVDVRVLQLIYALPESDHGLFIGQQVDAFVPGKKAEASEKPADKAEAG</sequence>
<organism evidence="4 5">
    <name type="scientific">Alterisphingorhabdus coralli</name>
    <dbReference type="NCBI Taxonomy" id="3071408"/>
    <lineage>
        <taxon>Bacteria</taxon>
        <taxon>Pseudomonadati</taxon>
        <taxon>Pseudomonadota</taxon>
        <taxon>Alphaproteobacteria</taxon>
        <taxon>Sphingomonadales</taxon>
        <taxon>Sphingomonadaceae</taxon>
        <taxon>Alterisphingorhabdus (ex Yan et al. 2024)</taxon>
    </lineage>
</organism>
<dbReference type="PANTHER" id="PTHR30469">
    <property type="entry name" value="MULTIDRUG RESISTANCE PROTEIN MDTA"/>
    <property type="match status" value="1"/>
</dbReference>
<dbReference type="RefSeq" id="WP_317081034.1">
    <property type="nucleotide sequence ID" value="NZ_CP136594.1"/>
</dbReference>
<accession>A0AA97F7K6</accession>
<protein>
    <submittedName>
        <fullName evidence="4">Efflux RND transporter periplasmic adaptor subunit</fullName>
    </submittedName>
</protein>
<evidence type="ECO:0000313" key="4">
    <source>
        <dbReference type="EMBL" id="WOE74738.1"/>
    </source>
</evidence>
<evidence type="ECO:0000259" key="3">
    <source>
        <dbReference type="Pfam" id="PF25973"/>
    </source>
</evidence>
<dbReference type="PANTHER" id="PTHR30469:SF15">
    <property type="entry name" value="HLYD FAMILY OF SECRETION PROTEINS"/>
    <property type="match status" value="1"/>
</dbReference>
<feature type="coiled-coil region" evidence="1">
    <location>
        <begin position="98"/>
        <end position="132"/>
    </location>
</feature>
<dbReference type="SUPFAM" id="SSF111369">
    <property type="entry name" value="HlyD-like secretion proteins"/>
    <property type="match status" value="1"/>
</dbReference>
<dbReference type="Gene3D" id="2.40.30.170">
    <property type="match status" value="1"/>
</dbReference>